<keyword evidence="9 13" id="KW-0560">Oxidoreductase</keyword>
<keyword evidence="6 13" id="KW-0285">Flavoprotein</keyword>
<dbReference type="Pfam" id="PF02910">
    <property type="entry name" value="Succ_DH_flav_C"/>
    <property type="match status" value="1"/>
</dbReference>
<evidence type="ECO:0000256" key="7">
    <source>
        <dbReference type="ARBA" id="ARBA00022642"/>
    </source>
</evidence>
<dbReference type="FunFam" id="1.20.58.100:FF:000002">
    <property type="entry name" value="L-aspartate oxidase"/>
    <property type="match status" value="1"/>
</dbReference>
<evidence type="ECO:0000256" key="9">
    <source>
        <dbReference type="ARBA" id="ARBA00023002"/>
    </source>
</evidence>
<evidence type="ECO:0000256" key="2">
    <source>
        <dbReference type="ARBA" id="ARBA00004950"/>
    </source>
</evidence>
<keyword evidence="7 13" id="KW-0662">Pyridine nucleotide biosynthesis</keyword>
<evidence type="ECO:0000256" key="14">
    <source>
        <dbReference type="SAM" id="MobiDB-lite"/>
    </source>
</evidence>
<feature type="domain" description="Fumarate reductase/succinate dehydrogenase flavoprotein-like C-terminal" evidence="16">
    <location>
        <begin position="440"/>
        <end position="525"/>
    </location>
</feature>
<evidence type="ECO:0000256" key="5">
    <source>
        <dbReference type="ARBA" id="ARBA00021901"/>
    </source>
</evidence>
<dbReference type="Pfam" id="PF00890">
    <property type="entry name" value="FAD_binding_2"/>
    <property type="match status" value="1"/>
</dbReference>
<comment type="function">
    <text evidence="13">Catalyzes the oxidation of L-aspartate to iminoaspartate.</text>
</comment>
<dbReference type="PANTHER" id="PTHR42716:SF2">
    <property type="entry name" value="L-ASPARTATE OXIDASE, CHLOROPLASTIC"/>
    <property type="match status" value="1"/>
</dbReference>
<evidence type="ECO:0000313" key="17">
    <source>
        <dbReference type="EMBL" id="EAR21466.1"/>
    </source>
</evidence>
<dbReference type="GO" id="GO:0034628">
    <property type="term" value="P:'de novo' NAD+ biosynthetic process from L-aspartate"/>
    <property type="evidence" value="ECO:0007669"/>
    <property type="project" value="TreeGrafter"/>
</dbReference>
<dbReference type="STRING" id="314278.NB231_01109"/>
<evidence type="ECO:0000256" key="13">
    <source>
        <dbReference type="RuleBase" id="RU362049"/>
    </source>
</evidence>
<dbReference type="PIRSF" id="PIRSF000171">
    <property type="entry name" value="SDHA_APRA_LASPO"/>
    <property type="match status" value="1"/>
</dbReference>
<dbReference type="InterPro" id="IPR027477">
    <property type="entry name" value="Succ_DH/fumarate_Rdtase_cat_sf"/>
</dbReference>
<comment type="cofactor">
    <cofactor evidence="1 13">
        <name>FAD</name>
        <dbReference type="ChEBI" id="CHEBI:57692"/>
    </cofactor>
</comment>
<evidence type="ECO:0000256" key="10">
    <source>
        <dbReference type="ARBA" id="ARBA00048305"/>
    </source>
</evidence>
<dbReference type="AlphaFoldDB" id="A4BRY7"/>
<keyword evidence="18" id="KW-1185">Reference proteome</keyword>
<dbReference type="SUPFAM" id="SSF56425">
    <property type="entry name" value="Succinate dehydrogenase/fumarate reductase flavoprotein, catalytic domain"/>
    <property type="match status" value="1"/>
</dbReference>
<name>A4BRY7_9GAMM</name>
<evidence type="ECO:0000256" key="11">
    <source>
        <dbReference type="NCBIfam" id="TIGR00551"/>
    </source>
</evidence>
<comment type="subcellular location">
    <subcellularLocation>
        <location evidence="13">Cytoplasm</location>
    </subcellularLocation>
</comment>
<feature type="region of interest" description="Disordered" evidence="14">
    <location>
        <begin position="525"/>
        <end position="547"/>
    </location>
</feature>
<dbReference type="HOGENOM" id="CLU_014312_3_0_6"/>
<sequence>MENAAISYDVLIVGSGAAGLTLALHLPRTTRIALLSKGALNEGSSLYAQGGVSAVLEEPDSIDSHVADTLEAGAGLCDPQVARFVASRAPQMIEWLLDVRVPFSRERRADGTERLHLHREGGHSHRRIAHVADATGRALETTLEQQVRDLANVSVLEYHAAVDLITGRRLGLDDNRCYGAYVLDQSSNHVILVQARCVVLASGGANKVYLYTSNPDGATGDGIAMAWRAGARIANMEFIQFHPTCLYHPQAKSFLISEAVRGEGAWLRLPNGERFMERFDPRGELAPRDIVARAIDHEMKRLGIDCVYLDISHKSAAFLRTHFPTIQRRCLEFGFDLTQAPLPVVPAAHYTCGGVLVDHCGRTDVPGLYAIGEVSYTGLHGANRLASNSLLECLVYGTAAAADIARVLAEQPTRQPALPLWDESLVTDSDEQVVVSHNWDEIRRFMWDYVGIVRTHKRLERAQRRIDLLLGEIQEYYGNFRITADLVELRNLAVVADLIIRSALLRRESRGLHYILDYPQRDEAHPSGPTILTPAAPRPYRRKGKEG</sequence>
<dbReference type="EMBL" id="AAOF01000008">
    <property type="protein sequence ID" value="EAR21466.1"/>
    <property type="molecule type" value="Genomic_DNA"/>
</dbReference>
<protein>
    <recommendedName>
        <fullName evidence="5 11">L-aspartate oxidase</fullName>
        <ecNumber evidence="4 11">1.4.3.16</ecNumber>
    </recommendedName>
</protein>
<evidence type="ECO:0000313" key="18">
    <source>
        <dbReference type="Proteomes" id="UP000003374"/>
    </source>
</evidence>
<dbReference type="PANTHER" id="PTHR42716">
    <property type="entry name" value="L-ASPARTATE OXIDASE"/>
    <property type="match status" value="1"/>
</dbReference>
<comment type="catalytic activity">
    <reaction evidence="10">
        <text>L-aspartate + O2 = iminosuccinate + H2O2</text>
        <dbReference type="Rhea" id="RHEA:25876"/>
        <dbReference type="ChEBI" id="CHEBI:15379"/>
        <dbReference type="ChEBI" id="CHEBI:16240"/>
        <dbReference type="ChEBI" id="CHEBI:29991"/>
        <dbReference type="ChEBI" id="CHEBI:77875"/>
        <dbReference type="EC" id="1.4.3.16"/>
    </reaction>
    <physiologicalReaction direction="left-to-right" evidence="10">
        <dbReference type="Rhea" id="RHEA:25877"/>
    </physiologicalReaction>
</comment>
<evidence type="ECO:0000256" key="12">
    <source>
        <dbReference type="PIRSR" id="PIRSR000171-1"/>
    </source>
</evidence>
<dbReference type="FunFam" id="3.90.700.10:FF:000002">
    <property type="entry name" value="L-aspartate oxidase"/>
    <property type="match status" value="1"/>
</dbReference>
<organism evidence="17 18">
    <name type="scientific">Nitrococcus mobilis Nb-231</name>
    <dbReference type="NCBI Taxonomy" id="314278"/>
    <lineage>
        <taxon>Bacteria</taxon>
        <taxon>Pseudomonadati</taxon>
        <taxon>Pseudomonadota</taxon>
        <taxon>Gammaproteobacteria</taxon>
        <taxon>Chromatiales</taxon>
        <taxon>Ectothiorhodospiraceae</taxon>
        <taxon>Nitrococcus</taxon>
    </lineage>
</organism>
<dbReference type="InterPro" id="IPR003953">
    <property type="entry name" value="FAD-dep_OxRdtase_2_FAD-bd"/>
</dbReference>
<dbReference type="eggNOG" id="COG0029">
    <property type="taxonomic scope" value="Bacteria"/>
</dbReference>
<evidence type="ECO:0000259" key="15">
    <source>
        <dbReference type="Pfam" id="PF00890"/>
    </source>
</evidence>
<comment type="similarity">
    <text evidence="3 13">Belongs to the FAD-dependent oxidoreductase 2 family. NadB subfamily.</text>
</comment>
<dbReference type="PRINTS" id="PR00368">
    <property type="entry name" value="FADPNR"/>
</dbReference>
<dbReference type="NCBIfam" id="TIGR00551">
    <property type="entry name" value="nadB"/>
    <property type="match status" value="1"/>
</dbReference>
<proteinExistence type="inferred from homology"/>
<dbReference type="InterPro" id="IPR037099">
    <property type="entry name" value="Fum_R/Succ_DH_flav-like_C_sf"/>
</dbReference>
<dbReference type="Proteomes" id="UP000003374">
    <property type="component" value="Unassembled WGS sequence"/>
</dbReference>
<dbReference type="OrthoDB" id="9806724at2"/>
<feature type="active site" description="Proton acceptor" evidence="12">
    <location>
        <position position="288"/>
    </location>
</feature>
<evidence type="ECO:0000256" key="3">
    <source>
        <dbReference type="ARBA" id="ARBA00008562"/>
    </source>
</evidence>
<dbReference type="GO" id="GO:0005737">
    <property type="term" value="C:cytoplasm"/>
    <property type="evidence" value="ECO:0007669"/>
    <property type="project" value="UniProtKB-SubCell"/>
</dbReference>
<keyword evidence="8 13" id="KW-0274">FAD</keyword>
<dbReference type="InterPro" id="IPR015939">
    <property type="entry name" value="Fum_Rdtase/Succ_DH_flav-like_C"/>
</dbReference>
<evidence type="ECO:0000256" key="6">
    <source>
        <dbReference type="ARBA" id="ARBA00022630"/>
    </source>
</evidence>
<dbReference type="EC" id="1.4.3.16" evidence="4 11"/>
<comment type="caution">
    <text evidence="17">The sequence shown here is derived from an EMBL/GenBank/DDBJ whole genome shotgun (WGS) entry which is preliminary data.</text>
</comment>
<dbReference type="InterPro" id="IPR036188">
    <property type="entry name" value="FAD/NAD-bd_sf"/>
</dbReference>
<dbReference type="RefSeq" id="WP_004999029.1">
    <property type="nucleotide sequence ID" value="NZ_CH672427.1"/>
</dbReference>
<dbReference type="InterPro" id="IPR005288">
    <property type="entry name" value="NadB"/>
</dbReference>
<dbReference type="SUPFAM" id="SSF51905">
    <property type="entry name" value="FAD/NAD(P)-binding domain"/>
    <property type="match status" value="1"/>
</dbReference>
<feature type="domain" description="FAD-dependent oxidoreductase 2 FAD-binding" evidence="15">
    <location>
        <begin position="9"/>
        <end position="390"/>
    </location>
</feature>
<evidence type="ECO:0000256" key="8">
    <source>
        <dbReference type="ARBA" id="ARBA00022827"/>
    </source>
</evidence>
<gene>
    <name evidence="17" type="ORF">NB231_01109</name>
</gene>
<evidence type="ECO:0000256" key="1">
    <source>
        <dbReference type="ARBA" id="ARBA00001974"/>
    </source>
</evidence>
<dbReference type="Gene3D" id="3.50.50.60">
    <property type="entry name" value="FAD/NAD(P)-binding domain"/>
    <property type="match status" value="1"/>
</dbReference>
<dbReference type="UniPathway" id="UPA00253">
    <property type="reaction ID" value="UER00326"/>
</dbReference>
<accession>A4BRY7</accession>
<evidence type="ECO:0000259" key="16">
    <source>
        <dbReference type="Pfam" id="PF02910"/>
    </source>
</evidence>
<dbReference type="Gene3D" id="3.90.700.10">
    <property type="entry name" value="Succinate dehydrogenase/fumarate reductase flavoprotein, catalytic domain"/>
    <property type="match status" value="1"/>
</dbReference>
<dbReference type="NCBIfam" id="NF006567">
    <property type="entry name" value="PRK09077.1"/>
    <property type="match status" value="1"/>
</dbReference>
<dbReference type="GO" id="GO:0008734">
    <property type="term" value="F:L-aspartate oxidase activity"/>
    <property type="evidence" value="ECO:0007669"/>
    <property type="project" value="UniProtKB-UniRule"/>
</dbReference>
<reference evidence="17 18" key="1">
    <citation type="submission" date="2006-02" db="EMBL/GenBank/DDBJ databases">
        <authorList>
            <person name="Waterbury J."/>
            <person name="Ferriera S."/>
            <person name="Johnson J."/>
            <person name="Kravitz S."/>
            <person name="Halpern A."/>
            <person name="Remington K."/>
            <person name="Beeson K."/>
            <person name="Tran B."/>
            <person name="Rogers Y.-H."/>
            <person name="Friedman R."/>
            <person name="Venter J.C."/>
        </authorList>
    </citation>
    <scope>NUCLEOTIDE SEQUENCE [LARGE SCALE GENOMIC DNA]</scope>
    <source>
        <strain evidence="17 18">Nb-231</strain>
    </source>
</reference>
<dbReference type="SUPFAM" id="SSF46977">
    <property type="entry name" value="Succinate dehydrogenase/fumarate reductase flavoprotein C-terminal domain"/>
    <property type="match status" value="1"/>
</dbReference>
<comment type="pathway">
    <text evidence="2 13">Cofactor biosynthesis; NAD(+) biosynthesis; iminoaspartate from L-aspartate (oxidase route): step 1/1.</text>
</comment>
<evidence type="ECO:0000256" key="4">
    <source>
        <dbReference type="ARBA" id="ARBA00012173"/>
    </source>
</evidence>
<dbReference type="Gene3D" id="1.20.58.100">
    <property type="entry name" value="Fumarate reductase/succinate dehydrogenase flavoprotein-like, C-terminal domain"/>
    <property type="match status" value="1"/>
</dbReference>